<keyword evidence="13" id="KW-0472">Membrane</keyword>
<dbReference type="Pfam" id="PF07714">
    <property type="entry name" value="PK_Tyr_Ser-Thr"/>
    <property type="match status" value="2"/>
</dbReference>
<evidence type="ECO:0000256" key="3">
    <source>
        <dbReference type="ARBA" id="ARBA00022527"/>
    </source>
</evidence>
<dbReference type="Pfam" id="PF14244">
    <property type="entry name" value="Retrotran_gag_3"/>
    <property type="match status" value="1"/>
</dbReference>
<dbReference type="InterPro" id="IPR011009">
    <property type="entry name" value="Kinase-like_dom_sf"/>
</dbReference>
<keyword evidence="9" id="KW-0378">Hydrolase</keyword>
<dbReference type="Pfam" id="PF07727">
    <property type="entry name" value="RVT_2"/>
    <property type="match status" value="1"/>
</dbReference>
<dbReference type="GO" id="GO:0003676">
    <property type="term" value="F:nucleic acid binding"/>
    <property type="evidence" value="ECO:0007669"/>
    <property type="project" value="InterPro"/>
</dbReference>
<dbReference type="PROSITE" id="PS50994">
    <property type="entry name" value="INTEGRASE"/>
    <property type="match status" value="1"/>
</dbReference>
<evidence type="ECO:0000259" key="18">
    <source>
        <dbReference type="PROSITE" id="PS50011"/>
    </source>
</evidence>
<feature type="region of interest" description="Disordered" evidence="17">
    <location>
        <begin position="669"/>
        <end position="705"/>
    </location>
</feature>
<protein>
    <recommendedName>
        <fullName evidence="21">Protein kinase domain-containing protein</fullName>
    </recommendedName>
</protein>
<name>A0A2N9HPT8_FAGSY</name>
<dbReference type="CDD" id="cd09272">
    <property type="entry name" value="RNase_HI_RT_Ty1"/>
    <property type="match status" value="1"/>
</dbReference>
<evidence type="ECO:0000256" key="9">
    <source>
        <dbReference type="ARBA" id="ARBA00022750"/>
    </source>
</evidence>
<dbReference type="InterPro" id="IPR043502">
    <property type="entry name" value="DNA/RNA_pol_sf"/>
</dbReference>
<evidence type="ECO:0000256" key="1">
    <source>
        <dbReference type="ARBA" id="ARBA00004251"/>
    </source>
</evidence>
<keyword evidence="6" id="KW-0732">Signal</keyword>
<dbReference type="GO" id="GO:0004190">
    <property type="term" value="F:aspartic-type endopeptidase activity"/>
    <property type="evidence" value="ECO:0007669"/>
    <property type="project" value="UniProtKB-KW"/>
</dbReference>
<keyword evidence="9" id="KW-0064">Aspartyl protease</keyword>
<keyword evidence="15" id="KW-0675">Receptor</keyword>
<accession>A0A2N9HPT8</accession>
<dbReference type="Pfam" id="PF25597">
    <property type="entry name" value="SH3_retrovirus"/>
    <property type="match status" value="1"/>
</dbReference>
<dbReference type="SUPFAM" id="SSF56112">
    <property type="entry name" value="Protein kinase-like (PK-like)"/>
    <property type="match status" value="1"/>
</dbReference>
<dbReference type="SUPFAM" id="SSF56672">
    <property type="entry name" value="DNA/RNA polymerases"/>
    <property type="match status" value="1"/>
</dbReference>
<keyword evidence="12" id="KW-1133">Transmembrane helix</keyword>
<keyword evidence="5" id="KW-0812">Transmembrane</keyword>
<evidence type="ECO:0000256" key="2">
    <source>
        <dbReference type="ARBA" id="ARBA00022475"/>
    </source>
</evidence>
<keyword evidence="16" id="KW-0325">Glycoprotein</keyword>
<dbReference type="EMBL" id="OIVN01003798">
    <property type="protein sequence ID" value="SPD13649.1"/>
    <property type="molecule type" value="Genomic_DNA"/>
</dbReference>
<keyword evidence="14" id="KW-1015">Disulfide bond</keyword>
<evidence type="ECO:0000256" key="12">
    <source>
        <dbReference type="ARBA" id="ARBA00022989"/>
    </source>
</evidence>
<keyword evidence="11" id="KW-0067">ATP-binding</keyword>
<dbReference type="InterPro" id="IPR001584">
    <property type="entry name" value="Integrase_cat-core"/>
</dbReference>
<dbReference type="InterPro" id="IPR001245">
    <property type="entry name" value="Ser-Thr/Tyr_kinase_cat_dom"/>
</dbReference>
<dbReference type="FunFam" id="3.30.200.20:FF:000330">
    <property type="entry name" value="G-type lectin S-receptor-like serine/threonine-protein kinase At4g03230"/>
    <property type="match status" value="1"/>
</dbReference>
<keyword evidence="10" id="KW-0418">Kinase</keyword>
<dbReference type="SMART" id="SM00219">
    <property type="entry name" value="TyrKc"/>
    <property type="match status" value="1"/>
</dbReference>
<feature type="domain" description="Protein kinase" evidence="18">
    <location>
        <begin position="1342"/>
        <end position="1467"/>
    </location>
</feature>
<proteinExistence type="predicted"/>
<dbReference type="PANTHER" id="PTHR11439:SF467">
    <property type="entry name" value="INTEGRASE CATALYTIC DOMAIN-CONTAINING PROTEIN"/>
    <property type="match status" value="1"/>
</dbReference>
<keyword evidence="8" id="KW-0547">Nucleotide-binding</keyword>
<evidence type="ECO:0000256" key="7">
    <source>
        <dbReference type="ARBA" id="ARBA00022734"/>
    </source>
</evidence>
<evidence type="ECO:0000256" key="15">
    <source>
        <dbReference type="ARBA" id="ARBA00023170"/>
    </source>
</evidence>
<dbReference type="InterPro" id="IPR029472">
    <property type="entry name" value="Copia-like_N"/>
</dbReference>
<dbReference type="Gene3D" id="1.10.510.10">
    <property type="entry name" value="Transferase(Phosphotransferase) domain 1"/>
    <property type="match status" value="1"/>
</dbReference>
<reference evidence="20" key="1">
    <citation type="submission" date="2018-02" db="EMBL/GenBank/DDBJ databases">
        <authorList>
            <person name="Cohen D.B."/>
            <person name="Kent A.D."/>
        </authorList>
    </citation>
    <scope>NUCLEOTIDE SEQUENCE</scope>
</reference>
<keyword evidence="2" id="KW-1003">Cell membrane</keyword>
<gene>
    <name evidence="20" type="ORF">FSB_LOCUS41531</name>
</gene>
<dbReference type="SUPFAM" id="SSF53098">
    <property type="entry name" value="Ribonuclease H-like"/>
    <property type="match status" value="1"/>
</dbReference>
<keyword evidence="7" id="KW-0430">Lectin</keyword>
<dbReference type="GO" id="GO:0004713">
    <property type="term" value="F:protein tyrosine kinase activity"/>
    <property type="evidence" value="ECO:0007669"/>
    <property type="project" value="InterPro"/>
</dbReference>
<sequence length="1467" mass="162964">MGDSSSTPPMSLSHHAPAQRITSALLNGRNFAAWSRSLRLYLGGKGKSGWLLGIEKQPAASDAKRIQWDMDNCTILGWMFNSMDERIYNTFMYHDTVNGLWTALCQMYAHAHNDACIFELYQDVSHASQAALGLLVVDYFGYLQSRWEELAQYEPLSDFPAEAASIVVTRLGRQHTYQFLLGLKPEFEALRTQILNTSPMPSLYEAYATIDNDERRRRLGPPISTTVSASPVIAEQMASAANSGPRSPSWWPICHHCGVVGHLKARCFKLHPELRQTVHKNRPPNFSSTRTAAIAETTGNSAALSDFSRLQAQIGQLQDQLGSLAAQAHDTSIAPTTTIATGTPTAFHVRSGEPIWVLDSGANDHMTGESSIFSSPLIPVTQSVSLADGSTSHISHKGDVLLSSDIMLSSVLHIPNFAFNLLFVSRLAKSLNCAIIFLPFHCLLQDLSSKKIFGRGYECDGLYYFGDPPLATSGLQASILPSSSSYLNQKGILHQLTCPQTPEQNGVAERKNRHIMSIVRCLLCGMHVPKSYWHMVVLTAVYLMNHTPSRVLHGTAPLQFLKPNCALFQILPRVFGCTCFVQNRSPTRTKLDNKSITFIFLGYSTMSKAYRYYDPVSRHLYHSLDVTFFEDIPFYGTHSPLQVSDSSPSTEDTSPLARPVPIFDFMVPESPSPPAPTSHPPLQVYTRRPRSPLPDSPLAPGSDSVSIPRSVYAALQDPKWVTAMQAEMDALQANQTWELVPLPSGEKTVGCKWVFTIKYLVDGSIDRYKARLVAKDFTQISGKDFGATFAPVAKLTSVRLLVSLAASHSWPLHQLDVKNAFLHGNLLETIYMDPPPGFRAEGEYAGKVCRLRKSLYGLKQSPRAWFSRFSEVILSMEFVRCHSDHTCFIRRHSDGRCIILLVYVDDIILTGDDTPGITHVKQSLGKVFDVKDLGALKYFLGIEVARSRHGISLSQRKYTLDLLQETGMLGCRPASTPMDPNLKLSVESGELISNPSMYQRLVGRLIYLTNTRPDLTFAVSVVSQFMHAPRISHLDAVYHILRYVKTSPGLGLFYSAGHQSGLSCFTDADYAGSQTDRRSTTGLSTFYGNHLISWKSKKQAVVSRSSAEAEYRAMAQGTCEILWLRSICNELGFMETDSSQLFCDNKSAIILASNSVLHERSKHIEVDIHFIREKVRSGIITPSFIASSEQTADVFIKPVGPSLLQSSIVNFDCDTTSGQVSFKAPSGTYRVTVQETLPLEPICNLPADCKDWPYSTCKSARDGKRSFFGIRKKDDIASDCWNNYCDHSLHHYFYVHMAKKDGQETRHVQDLIDAGEFNEEDEKGIDVPFYDLESILVATDNFSNENKLGQGGYGPIFKGKLPSGQEIAVKRLSSVSSQGLQEFKNEVVLIAKLQHRNLVRLYGYCIKGNEKILLYDGYMSPEYAVDGIFSIKSDVFSFGVVVLEIISGKKNTGLEIVDRQQDVGFNG</sequence>
<evidence type="ECO:0000256" key="5">
    <source>
        <dbReference type="ARBA" id="ARBA00022692"/>
    </source>
</evidence>
<feature type="domain" description="Integrase catalytic" evidence="19">
    <location>
        <begin position="375"/>
        <end position="565"/>
    </location>
</feature>
<dbReference type="GO" id="GO:0030246">
    <property type="term" value="F:carbohydrate binding"/>
    <property type="evidence" value="ECO:0007669"/>
    <property type="project" value="UniProtKB-KW"/>
</dbReference>
<dbReference type="Gene3D" id="3.30.200.20">
    <property type="entry name" value="Phosphorylase Kinase, domain 1"/>
    <property type="match status" value="1"/>
</dbReference>
<keyword evidence="4" id="KW-0808">Transferase</keyword>
<dbReference type="GO" id="GO:0015074">
    <property type="term" value="P:DNA integration"/>
    <property type="evidence" value="ECO:0007669"/>
    <property type="project" value="InterPro"/>
</dbReference>
<dbReference type="Pfam" id="PF22936">
    <property type="entry name" value="Pol_BBD"/>
    <property type="match status" value="1"/>
</dbReference>
<evidence type="ECO:0000256" key="6">
    <source>
        <dbReference type="ARBA" id="ARBA00022729"/>
    </source>
</evidence>
<evidence type="ECO:0000256" key="4">
    <source>
        <dbReference type="ARBA" id="ARBA00022679"/>
    </source>
</evidence>
<dbReference type="InterPro" id="IPR013103">
    <property type="entry name" value="RVT_2"/>
</dbReference>
<dbReference type="InterPro" id="IPR020635">
    <property type="entry name" value="Tyr_kinase_cat_dom"/>
</dbReference>
<dbReference type="InterPro" id="IPR054722">
    <property type="entry name" value="PolX-like_BBD"/>
</dbReference>
<dbReference type="GO" id="GO:0005524">
    <property type="term" value="F:ATP binding"/>
    <property type="evidence" value="ECO:0007669"/>
    <property type="project" value="UniProtKB-KW"/>
</dbReference>
<keyword evidence="3" id="KW-0723">Serine/threonine-protein kinase</keyword>
<evidence type="ECO:0000259" key="19">
    <source>
        <dbReference type="PROSITE" id="PS50994"/>
    </source>
</evidence>
<evidence type="ECO:0000256" key="8">
    <source>
        <dbReference type="ARBA" id="ARBA00022741"/>
    </source>
</evidence>
<dbReference type="PROSITE" id="PS50011">
    <property type="entry name" value="PROTEIN_KINASE_DOM"/>
    <property type="match status" value="1"/>
</dbReference>
<dbReference type="InterPro" id="IPR057670">
    <property type="entry name" value="SH3_retrovirus"/>
</dbReference>
<dbReference type="GO" id="GO:0004674">
    <property type="term" value="F:protein serine/threonine kinase activity"/>
    <property type="evidence" value="ECO:0007669"/>
    <property type="project" value="UniProtKB-KW"/>
</dbReference>
<dbReference type="PANTHER" id="PTHR11439">
    <property type="entry name" value="GAG-POL-RELATED RETROTRANSPOSON"/>
    <property type="match status" value="1"/>
</dbReference>
<evidence type="ECO:0000256" key="14">
    <source>
        <dbReference type="ARBA" id="ARBA00023157"/>
    </source>
</evidence>
<dbReference type="GO" id="GO:0005886">
    <property type="term" value="C:plasma membrane"/>
    <property type="evidence" value="ECO:0007669"/>
    <property type="project" value="UniProtKB-SubCell"/>
</dbReference>
<dbReference type="InterPro" id="IPR012337">
    <property type="entry name" value="RNaseH-like_sf"/>
</dbReference>
<evidence type="ECO:0000256" key="17">
    <source>
        <dbReference type="SAM" id="MobiDB-lite"/>
    </source>
</evidence>
<dbReference type="InterPro" id="IPR000719">
    <property type="entry name" value="Prot_kinase_dom"/>
</dbReference>
<evidence type="ECO:0000313" key="20">
    <source>
        <dbReference type="EMBL" id="SPD13649.1"/>
    </source>
</evidence>
<dbReference type="InterPro" id="IPR036397">
    <property type="entry name" value="RNaseH_sf"/>
</dbReference>
<keyword evidence="9" id="KW-0645">Protease</keyword>
<evidence type="ECO:0000256" key="11">
    <source>
        <dbReference type="ARBA" id="ARBA00022840"/>
    </source>
</evidence>
<evidence type="ECO:0000256" key="16">
    <source>
        <dbReference type="ARBA" id="ARBA00023180"/>
    </source>
</evidence>
<evidence type="ECO:0008006" key="21">
    <source>
        <dbReference type="Google" id="ProtNLM"/>
    </source>
</evidence>
<dbReference type="Gene3D" id="3.30.420.10">
    <property type="entry name" value="Ribonuclease H-like superfamily/Ribonuclease H"/>
    <property type="match status" value="1"/>
</dbReference>
<evidence type="ECO:0000256" key="10">
    <source>
        <dbReference type="ARBA" id="ARBA00022777"/>
    </source>
</evidence>
<feature type="compositionally biased region" description="Pro residues" evidence="17">
    <location>
        <begin position="670"/>
        <end position="679"/>
    </location>
</feature>
<evidence type="ECO:0000256" key="13">
    <source>
        <dbReference type="ARBA" id="ARBA00023136"/>
    </source>
</evidence>
<organism evidence="20">
    <name type="scientific">Fagus sylvatica</name>
    <name type="common">Beechnut</name>
    <dbReference type="NCBI Taxonomy" id="28930"/>
    <lineage>
        <taxon>Eukaryota</taxon>
        <taxon>Viridiplantae</taxon>
        <taxon>Streptophyta</taxon>
        <taxon>Embryophyta</taxon>
        <taxon>Tracheophyta</taxon>
        <taxon>Spermatophyta</taxon>
        <taxon>Magnoliopsida</taxon>
        <taxon>eudicotyledons</taxon>
        <taxon>Gunneridae</taxon>
        <taxon>Pentapetalae</taxon>
        <taxon>rosids</taxon>
        <taxon>fabids</taxon>
        <taxon>Fagales</taxon>
        <taxon>Fagaceae</taxon>
        <taxon>Fagus</taxon>
    </lineage>
</organism>
<comment type="subcellular location">
    <subcellularLocation>
        <location evidence="1">Cell membrane</location>
        <topology evidence="1">Single-pass type I membrane protein</topology>
    </subcellularLocation>
</comment>